<sequence>MSTTVNRLPKRIALGTATLLAAGSMAMIAAPAAHADDTVLGTLTATPASGADDDGMSFTSSGGCTAGGSRVQISVTGEGFTTATNVTPSVDFTTLPTTTAGGYVFGLVDTMRQDAQEAGIAALSGKYVFTMVCKNAFGATTFGSYTGAIWFTTPTTYQSTDPAGSQVTATTTTLAVSPTGSATTGSQVTLTAQVSPSAAGTVQFLDGTTAIGAPVTVTNGTATLTTSALAQGAHQLSAAFTSTDAAFGSSTSTATAYTVSAPGAVNTTTSLAVVPGGSAAPGTPVALTATVAPSDAVGSVTFTDASNGTTLGTVALSGGSASLTVSSLAEGDHSLTASFTPTDSTAFAASTATAVPFTVTAPTGGGTGGSSTGTETINTSVAPGALALSVAGSQVNLPALALNTTSTLFTTAGPIQTVTVTDTRAGAPGWSLSGQVADFASGSNSINAENLGWAPNLVNKGDSVKLSLGGNVAPADGVPSSDTGVLGLKSSRTLASATGLGTAQLGADLSLVAPTSTVAGAYTGVLTLTVM</sequence>
<dbReference type="InterPro" id="IPR013783">
    <property type="entry name" value="Ig-like_fold"/>
</dbReference>
<dbReference type="InterPro" id="IPR032109">
    <property type="entry name" value="Big_3_5"/>
</dbReference>
<evidence type="ECO:0000313" key="4">
    <source>
        <dbReference type="Proteomes" id="UP001592528"/>
    </source>
</evidence>
<feature type="chain" id="PRO_5046240911" evidence="1">
    <location>
        <begin position="36"/>
        <end position="531"/>
    </location>
</feature>
<dbReference type="Pfam" id="PF16640">
    <property type="entry name" value="Big_3_5"/>
    <property type="match status" value="2"/>
</dbReference>
<gene>
    <name evidence="3" type="ORF">ACEZDJ_21145</name>
</gene>
<name>A0ABV6UQR2_9ACTN</name>
<evidence type="ECO:0000313" key="3">
    <source>
        <dbReference type="EMBL" id="MFC1403801.1"/>
    </source>
</evidence>
<organism evidence="3 4">
    <name type="scientific">Streptacidiphilus cavernicola</name>
    <dbReference type="NCBI Taxonomy" id="3342716"/>
    <lineage>
        <taxon>Bacteria</taxon>
        <taxon>Bacillati</taxon>
        <taxon>Actinomycetota</taxon>
        <taxon>Actinomycetes</taxon>
        <taxon>Kitasatosporales</taxon>
        <taxon>Streptomycetaceae</taxon>
        <taxon>Streptacidiphilus</taxon>
    </lineage>
</organism>
<accession>A0ABV6UQR2</accession>
<evidence type="ECO:0000256" key="1">
    <source>
        <dbReference type="SAM" id="SignalP"/>
    </source>
</evidence>
<dbReference type="InterPro" id="IPR006311">
    <property type="entry name" value="TAT_signal"/>
</dbReference>
<feature type="domain" description="Bacterial Ig-like" evidence="2">
    <location>
        <begin position="277"/>
        <end position="360"/>
    </location>
</feature>
<evidence type="ECO:0000259" key="2">
    <source>
        <dbReference type="Pfam" id="PF16640"/>
    </source>
</evidence>
<dbReference type="Proteomes" id="UP001592528">
    <property type="component" value="Unassembled WGS sequence"/>
</dbReference>
<proteinExistence type="predicted"/>
<reference evidence="3 4" key="1">
    <citation type="submission" date="2024-09" db="EMBL/GenBank/DDBJ databases">
        <authorList>
            <person name="Lee S.D."/>
        </authorList>
    </citation>
    <scope>NUCLEOTIDE SEQUENCE [LARGE SCALE GENOMIC DNA]</scope>
    <source>
        <strain evidence="3 4">N1-5</strain>
    </source>
</reference>
<dbReference type="Gene3D" id="2.60.40.10">
    <property type="entry name" value="Immunoglobulins"/>
    <property type="match status" value="2"/>
</dbReference>
<dbReference type="EMBL" id="JBHEZZ010000011">
    <property type="protein sequence ID" value="MFC1403801.1"/>
    <property type="molecule type" value="Genomic_DNA"/>
</dbReference>
<feature type="signal peptide" evidence="1">
    <location>
        <begin position="1"/>
        <end position="35"/>
    </location>
</feature>
<dbReference type="RefSeq" id="WP_051724741.1">
    <property type="nucleotide sequence ID" value="NZ_JBHEZZ010000011.1"/>
</dbReference>
<dbReference type="PROSITE" id="PS51318">
    <property type="entry name" value="TAT"/>
    <property type="match status" value="1"/>
</dbReference>
<keyword evidence="4" id="KW-1185">Reference proteome</keyword>
<comment type="caution">
    <text evidence="3">The sequence shown here is derived from an EMBL/GenBank/DDBJ whole genome shotgun (WGS) entry which is preliminary data.</text>
</comment>
<feature type="domain" description="Bacterial Ig-like" evidence="2">
    <location>
        <begin position="178"/>
        <end position="260"/>
    </location>
</feature>
<keyword evidence="1" id="KW-0732">Signal</keyword>
<protein>
    <submittedName>
        <fullName evidence="3">Ig-like domain repeat protein</fullName>
    </submittedName>
</protein>